<keyword evidence="7" id="KW-1185">Reference proteome</keyword>
<dbReference type="Proteomes" id="UP000076969">
    <property type="component" value="Chromosome"/>
</dbReference>
<dbReference type="EMBL" id="CP015520">
    <property type="protein sequence ID" value="ANF23344.1"/>
    <property type="molecule type" value="Genomic_DNA"/>
</dbReference>
<dbReference type="KEGG" id="tpie:A7C91_09305"/>
<keyword evidence="3 5" id="KW-1133">Transmembrane helix</keyword>
<dbReference type="STRING" id="1712654.A7C91_09305"/>
<evidence type="ECO:0000256" key="2">
    <source>
        <dbReference type="ARBA" id="ARBA00022692"/>
    </source>
</evidence>
<proteinExistence type="predicted"/>
<gene>
    <name evidence="6" type="ORF">A7C91_09305</name>
</gene>
<dbReference type="GO" id="GO:0016020">
    <property type="term" value="C:membrane"/>
    <property type="evidence" value="ECO:0007669"/>
    <property type="project" value="UniProtKB-SubCell"/>
</dbReference>
<dbReference type="PANTHER" id="PTHR36460">
    <property type="entry name" value="UPF0132 DOMAIN PROTEIN (AFU_ORTHOLOGUE AFUA_3G10255)"/>
    <property type="match status" value="1"/>
</dbReference>
<keyword evidence="4 5" id="KW-0472">Membrane</keyword>
<evidence type="ECO:0000256" key="3">
    <source>
        <dbReference type="ARBA" id="ARBA00022989"/>
    </source>
</evidence>
<evidence type="ECO:0000313" key="6">
    <source>
        <dbReference type="EMBL" id="ANF23344.1"/>
    </source>
</evidence>
<protein>
    <recommendedName>
        <fullName evidence="8">Import component protein</fullName>
    </recommendedName>
</protein>
<evidence type="ECO:0000313" key="7">
    <source>
        <dbReference type="Proteomes" id="UP000076969"/>
    </source>
</evidence>
<keyword evidence="2 5" id="KW-0812">Transmembrane</keyword>
<dbReference type="PANTHER" id="PTHR36460:SF1">
    <property type="entry name" value="UPF0132 DOMAIN PROTEIN (AFU_ORTHOLOGUE AFUA_3G10255)"/>
    <property type="match status" value="1"/>
</dbReference>
<dbReference type="InterPro" id="IPR019109">
    <property type="entry name" value="MamF_MmsF"/>
</dbReference>
<dbReference type="RefSeq" id="WP_068666907.1">
    <property type="nucleotide sequence ID" value="NZ_CP015520.1"/>
</dbReference>
<name>A0A172WIQ7_9EURY</name>
<comment type="subcellular location">
    <subcellularLocation>
        <location evidence="1">Membrane</location>
        <topology evidence="1">Multi-pass membrane protein</topology>
    </subcellularLocation>
</comment>
<dbReference type="Pfam" id="PF09685">
    <property type="entry name" value="MamF_MmsF"/>
    <property type="match status" value="1"/>
</dbReference>
<organism evidence="6 7">
    <name type="scientific">Thermococcus piezophilus</name>
    <dbReference type="NCBI Taxonomy" id="1712654"/>
    <lineage>
        <taxon>Archaea</taxon>
        <taxon>Methanobacteriati</taxon>
        <taxon>Methanobacteriota</taxon>
        <taxon>Thermococci</taxon>
        <taxon>Thermococcales</taxon>
        <taxon>Thermococcaceae</taxon>
        <taxon>Thermococcus</taxon>
    </lineage>
</organism>
<sequence>MEEISPEEPKKKTSLGIDENIEALLAYVLMWLTGIIFIVLEKKSDFVRFHAMQSTITFLGINIIQIVLWMISVILGAVFGPLAALIGIFIMLVNLVGLIFWVLGMIKAYQGEYYKFPIFGDLAEKWVGKVNV</sequence>
<dbReference type="OrthoDB" id="329551at2157"/>
<feature type="transmembrane region" description="Helical" evidence="5">
    <location>
        <begin position="85"/>
        <end position="106"/>
    </location>
</feature>
<feature type="transmembrane region" description="Helical" evidence="5">
    <location>
        <begin position="20"/>
        <end position="40"/>
    </location>
</feature>
<accession>A0A172WIQ7</accession>
<dbReference type="GeneID" id="28496389"/>
<evidence type="ECO:0000256" key="4">
    <source>
        <dbReference type="ARBA" id="ARBA00023136"/>
    </source>
</evidence>
<reference evidence="7" key="1">
    <citation type="journal article" date="2016" name="Syst. Appl. Microbiol.">
        <title>Thermococcus piezophilus sp. nov., a novel hyperthermophilic and piezophilic archaeon with a broad pressure range for growth, isolated from a deepest hydrothermal vent at the Mid-Cayman Rise.</title>
        <authorList>
            <person name="Dalmasso C."/>
            <person name="Oger P."/>
            <person name="Selva G."/>
            <person name="Courtine D."/>
            <person name="L'Haridon S."/>
            <person name="Garlaschelli A."/>
            <person name="Roussel E."/>
            <person name="Miyazaki J."/>
            <person name="Reveillaud J."/>
            <person name="Jebbar M."/>
            <person name="Takai K."/>
            <person name="Maignien L."/>
            <person name="Alain K."/>
        </authorList>
    </citation>
    <scope>NUCLEOTIDE SEQUENCE [LARGE SCALE GENOMIC DNA]</scope>
    <source>
        <strain evidence="7">CDGS</strain>
    </source>
</reference>
<evidence type="ECO:0000256" key="5">
    <source>
        <dbReference type="SAM" id="Phobius"/>
    </source>
</evidence>
<evidence type="ECO:0008006" key="8">
    <source>
        <dbReference type="Google" id="ProtNLM"/>
    </source>
</evidence>
<evidence type="ECO:0000256" key="1">
    <source>
        <dbReference type="ARBA" id="ARBA00004141"/>
    </source>
</evidence>
<feature type="transmembrane region" description="Helical" evidence="5">
    <location>
        <begin position="56"/>
        <end position="79"/>
    </location>
</feature>
<dbReference type="AlphaFoldDB" id="A0A172WIQ7"/>